<evidence type="ECO:0000259" key="5">
    <source>
        <dbReference type="Pfam" id="PF26133"/>
    </source>
</evidence>
<proteinExistence type="predicted"/>
<evidence type="ECO:0000259" key="4">
    <source>
        <dbReference type="Pfam" id="PF13963"/>
    </source>
</evidence>
<dbReference type="Pfam" id="PF13963">
    <property type="entry name" value="Transpos_assoc"/>
    <property type="match status" value="1"/>
</dbReference>
<dbReference type="InterPro" id="IPR058352">
    <property type="entry name" value="DUF8039"/>
</dbReference>
<evidence type="ECO:0000259" key="2">
    <source>
        <dbReference type="Pfam" id="PF13952"/>
    </source>
</evidence>
<reference evidence="7" key="2">
    <citation type="journal article" date="2008" name="Nucleic Acids Res.">
        <title>The rice annotation project database (RAP-DB): 2008 update.</title>
        <authorList>
            <consortium name="The rice annotation project (RAP)"/>
        </authorList>
    </citation>
    <scope>GENOME REANNOTATION</scope>
    <source>
        <strain evidence="7">cv. Nipponbare</strain>
    </source>
</reference>
<dbReference type="InterPro" id="IPR025312">
    <property type="entry name" value="DUF4216"/>
</dbReference>
<organism evidence="6 7">
    <name type="scientific">Oryza sativa subsp. japonica</name>
    <name type="common">Rice</name>
    <dbReference type="NCBI Taxonomy" id="39947"/>
    <lineage>
        <taxon>Eukaryota</taxon>
        <taxon>Viridiplantae</taxon>
        <taxon>Streptophyta</taxon>
        <taxon>Embryophyta</taxon>
        <taxon>Tracheophyta</taxon>
        <taxon>Spermatophyta</taxon>
        <taxon>Magnoliopsida</taxon>
        <taxon>Liliopsida</taxon>
        <taxon>Poales</taxon>
        <taxon>Poaceae</taxon>
        <taxon>BOP clade</taxon>
        <taxon>Oryzoideae</taxon>
        <taxon>Oryzeae</taxon>
        <taxon>Oryzinae</taxon>
        <taxon>Oryza</taxon>
        <taxon>Oryza sativa</taxon>
    </lineage>
</organism>
<feature type="compositionally biased region" description="Polar residues" evidence="1">
    <location>
        <begin position="1364"/>
        <end position="1374"/>
    </location>
</feature>
<accession>Q60EN4</accession>
<protein>
    <submittedName>
        <fullName evidence="6">Polyprotein</fullName>
    </submittedName>
</protein>
<gene>
    <name evidence="6" type="primary">OJ1212_B02.15</name>
</gene>
<feature type="compositionally biased region" description="Low complexity" evidence="1">
    <location>
        <begin position="853"/>
        <end position="872"/>
    </location>
</feature>
<feature type="region of interest" description="Disordered" evidence="1">
    <location>
        <begin position="1344"/>
        <end position="1389"/>
    </location>
</feature>
<feature type="region of interest" description="Disordered" evidence="1">
    <location>
        <begin position="89"/>
        <end position="114"/>
    </location>
</feature>
<feature type="domain" description="DUF4216" evidence="2">
    <location>
        <begin position="746"/>
        <end position="813"/>
    </location>
</feature>
<evidence type="ECO:0000313" key="7">
    <source>
        <dbReference type="Proteomes" id="UP000000763"/>
    </source>
</evidence>
<feature type="compositionally biased region" description="Pro residues" evidence="1">
    <location>
        <begin position="987"/>
        <end position="999"/>
    </location>
</feature>
<name>Q60EN4_ORYSJ</name>
<dbReference type="Pfam" id="PF26133">
    <property type="entry name" value="DUF8039"/>
    <property type="match status" value="1"/>
</dbReference>
<dbReference type="Pfam" id="PF13960">
    <property type="entry name" value="DUF4218"/>
    <property type="match status" value="1"/>
</dbReference>
<evidence type="ECO:0000259" key="3">
    <source>
        <dbReference type="Pfam" id="PF13960"/>
    </source>
</evidence>
<dbReference type="EMBL" id="AC109595">
    <property type="protein sequence ID" value="AAV24780.1"/>
    <property type="molecule type" value="Genomic_DNA"/>
</dbReference>
<evidence type="ECO:0000256" key="1">
    <source>
        <dbReference type="SAM" id="MobiDB-lite"/>
    </source>
</evidence>
<dbReference type="InterPro" id="IPR029480">
    <property type="entry name" value="Transpos_assoc"/>
</dbReference>
<feature type="compositionally biased region" description="Low complexity" evidence="1">
    <location>
        <begin position="908"/>
        <end position="918"/>
    </location>
</feature>
<feature type="domain" description="DUF8039" evidence="5">
    <location>
        <begin position="1387"/>
        <end position="1479"/>
    </location>
</feature>
<feature type="domain" description="Transposase-associated" evidence="4">
    <location>
        <begin position="9"/>
        <end position="86"/>
    </location>
</feature>
<dbReference type="InterPro" id="IPR025452">
    <property type="entry name" value="DUF4218"/>
</dbReference>
<reference evidence="7" key="1">
    <citation type="journal article" date="2005" name="Nature">
        <title>The map-based sequence of the rice genome.</title>
        <authorList>
            <consortium name="International rice genome sequencing project (IRGSP)"/>
            <person name="Matsumoto T."/>
            <person name="Wu J."/>
            <person name="Kanamori H."/>
            <person name="Katayose Y."/>
            <person name="Fujisawa M."/>
            <person name="Namiki N."/>
            <person name="Mizuno H."/>
            <person name="Yamamoto K."/>
            <person name="Antonio B.A."/>
            <person name="Baba T."/>
            <person name="Sakata K."/>
            <person name="Nagamura Y."/>
            <person name="Aoki H."/>
            <person name="Arikawa K."/>
            <person name="Arita K."/>
            <person name="Bito T."/>
            <person name="Chiden Y."/>
            <person name="Fujitsuka N."/>
            <person name="Fukunaka R."/>
            <person name="Hamada M."/>
            <person name="Harada C."/>
            <person name="Hayashi A."/>
            <person name="Hijishita S."/>
            <person name="Honda M."/>
            <person name="Hosokawa S."/>
            <person name="Ichikawa Y."/>
            <person name="Idonuma A."/>
            <person name="Iijima M."/>
            <person name="Ikeda M."/>
            <person name="Ikeno M."/>
            <person name="Ito K."/>
            <person name="Ito S."/>
            <person name="Ito T."/>
            <person name="Ito Y."/>
            <person name="Ito Y."/>
            <person name="Iwabuchi A."/>
            <person name="Kamiya K."/>
            <person name="Karasawa W."/>
            <person name="Kurita K."/>
            <person name="Katagiri S."/>
            <person name="Kikuta A."/>
            <person name="Kobayashi H."/>
            <person name="Kobayashi N."/>
            <person name="Machita K."/>
            <person name="Maehara T."/>
            <person name="Masukawa M."/>
            <person name="Mizubayashi T."/>
            <person name="Mukai Y."/>
            <person name="Nagasaki H."/>
            <person name="Nagata Y."/>
            <person name="Naito S."/>
            <person name="Nakashima M."/>
            <person name="Nakama Y."/>
            <person name="Nakamichi Y."/>
            <person name="Nakamura M."/>
            <person name="Meguro A."/>
            <person name="Negishi M."/>
            <person name="Ohta I."/>
            <person name="Ohta T."/>
            <person name="Okamoto M."/>
            <person name="Ono N."/>
            <person name="Saji S."/>
            <person name="Sakaguchi M."/>
            <person name="Sakai K."/>
            <person name="Shibata M."/>
            <person name="Shimokawa T."/>
            <person name="Song J."/>
            <person name="Takazaki Y."/>
            <person name="Terasawa K."/>
            <person name="Tsugane M."/>
            <person name="Tsuji K."/>
            <person name="Ueda S."/>
            <person name="Waki K."/>
            <person name="Yamagata H."/>
            <person name="Yamamoto M."/>
            <person name="Yamamoto S."/>
            <person name="Yamane H."/>
            <person name="Yoshiki S."/>
            <person name="Yoshihara R."/>
            <person name="Yukawa K."/>
            <person name="Zhong H."/>
            <person name="Yano M."/>
            <person name="Yuan Q."/>
            <person name="Ouyang S."/>
            <person name="Liu J."/>
            <person name="Jones K.M."/>
            <person name="Gansberger K."/>
            <person name="Moffat K."/>
            <person name="Hill J."/>
            <person name="Bera J."/>
            <person name="Fadrosh D."/>
            <person name="Jin S."/>
            <person name="Johri S."/>
            <person name="Kim M."/>
            <person name="Overton L."/>
            <person name="Reardon M."/>
            <person name="Tsitrin T."/>
            <person name="Vuong H."/>
            <person name="Weaver B."/>
            <person name="Ciecko A."/>
            <person name="Tallon L."/>
            <person name="Jackson J."/>
            <person name="Pai G."/>
            <person name="Aken S.V."/>
            <person name="Utterback T."/>
            <person name="Reidmuller S."/>
            <person name="Feldblyum T."/>
            <person name="Hsiao J."/>
            <person name="Zismann V."/>
            <person name="Iobst S."/>
            <person name="de Vazeille A.R."/>
            <person name="Buell C.R."/>
            <person name="Ying K."/>
            <person name="Li Y."/>
            <person name="Lu T."/>
            <person name="Huang Y."/>
            <person name="Zhao Q."/>
            <person name="Feng Q."/>
            <person name="Zhang L."/>
            <person name="Zhu J."/>
            <person name="Weng Q."/>
            <person name="Mu J."/>
            <person name="Lu Y."/>
            <person name="Fan D."/>
            <person name="Liu Y."/>
            <person name="Guan J."/>
            <person name="Zhang Y."/>
            <person name="Yu S."/>
            <person name="Liu X."/>
            <person name="Zhang Y."/>
            <person name="Hong G."/>
            <person name="Han B."/>
            <person name="Choisne N."/>
            <person name="Demange N."/>
            <person name="Orjeda G."/>
            <person name="Samain S."/>
            <person name="Cattolico L."/>
            <person name="Pelletier E."/>
            <person name="Couloux A."/>
            <person name="Segurens B."/>
            <person name="Wincker P."/>
            <person name="D'Hont A."/>
            <person name="Scarpelli C."/>
            <person name="Weissenbach J."/>
            <person name="Salanoubat M."/>
            <person name="Quetier F."/>
            <person name="Yu Y."/>
            <person name="Kim H.R."/>
            <person name="Rambo T."/>
            <person name="Currie J."/>
            <person name="Collura K."/>
            <person name="Luo M."/>
            <person name="Yang T."/>
            <person name="Ammiraju J.S.S."/>
            <person name="Engler F."/>
            <person name="Soderlund C."/>
            <person name="Wing R.A."/>
            <person name="Palmer L.E."/>
            <person name="de la Bastide M."/>
            <person name="Spiegel L."/>
            <person name="Nascimento L."/>
            <person name="Zutavern T."/>
            <person name="O'Shaughnessy A."/>
            <person name="Dike S."/>
            <person name="Dedhia N."/>
            <person name="Preston R."/>
            <person name="Balija V."/>
            <person name="McCombie W.R."/>
            <person name="Chow T."/>
            <person name="Chen H."/>
            <person name="Chung M."/>
            <person name="Chen C."/>
            <person name="Shaw J."/>
            <person name="Wu H."/>
            <person name="Hsiao K."/>
            <person name="Chao Y."/>
            <person name="Chu M."/>
            <person name="Cheng C."/>
            <person name="Hour A."/>
            <person name="Lee P."/>
            <person name="Lin S."/>
            <person name="Lin Y."/>
            <person name="Liou J."/>
            <person name="Liu S."/>
            <person name="Hsing Y."/>
            <person name="Raghuvanshi S."/>
            <person name="Mohanty A."/>
            <person name="Bharti A.K."/>
            <person name="Gaur A."/>
            <person name="Gupta V."/>
            <person name="Kumar D."/>
            <person name="Ravi V."/>
            <person name="Vij S."/>
            <person name="Kapur A."/>
            <person name="Khurana P."/>
            <person name="Khurana P."/>
            <person name="Khurana J.P."/>
            <person name="Tyagi A.K."/>
            <person name="Gaikwad K."/>
            <person name="Singh A."/>
            <person name="Dalal V."/>
            <person name="Srivastava S."/>
            <person name="Dixit A."/>
            <person name="Pal A.K."/>
            <person name="Ghazi I.A."/>
            <person name="Yadav M."/>
            <person name="Pandit A."/>
            <person name="Bhargava A."/>
            <person name="Sureshbabu K."/>
            <person name="Batra K."/>
            <person name="Sharma T.R."/>
            <person name="Mohapatra T."/>
            <person name="Singh N.K."/>
            <person name="Messing J."/>
            <person name="Nelson A.B."/>
            <person name="Fuks G."/>
            <person name="Kavchok S."/>
            <person name="Keizer G."/>
            <person name="Linton E."/>
            <person name="Llaca V."/>
            <person name="Song R."/>
            <person name="Tanyolac B."/>
            <person name="Young S."/>
            <person name="Ho-Il K."/>
            <person name="Hahn J.H."/>
            <person name="Sangsakoo G."/>
            <person name="Vanavichit A."/>
            <person name="de Mattos Luiz.A.T."/>
            <person name="Zimmer P.D."/>
            <person name="Malone G."/>
            <person name="Dellagostin O."/>
            <person name="de Oliveira A.C."/>
            <person name="Bevan M."/>
            <person name="Bancroft I."/>
            <person name="Minx P."/>
            <person name="Cordum H."/>
            <person name="Wilson R."/>
            <person name="Cheng Z."/>
            <person name="Jin W."/>
            <person name="Jiang J."/>
            <person name="Leong S.A."/>
            <person name="Iwama H."/>
            <person name="Gojobori T."/>
            <person name="Itoh T."/>
            <person name="Niimura Y."/>
            <person name="Fujii Y."/>
            <person name="Habara T."/>
            <person name="Sakai H."/>
            <person name="Sato Y."/>
            <person name="Wilson G."/>
            <person name="Kumar K."/>
            <person name="McCouch S."/>
            <person name="Juretic N."/>
            <person name="Hoen D."/>
            <person name="Wright S."/>
            <person name="Bruskiewich R."/>
            <person name="Bureau T."/>
            <person name="Miyao A."/>
            <person name="Hirochika H."/>
            <person name="Nishikawa T."/>
            <person name="Kadowaki K."/>
            <person name="Sugiura M."/>
            <person name="Burr B."/>
            <person name="Sasaki T."/>
        </authorList>
    </citation>
    <scope>NUCLEOTIDE SEQUENCE [LARGE SCALE GENOMIC DNA]</scope>
    <source>
        <strain evidence="7">cv. Nipponbare</strain>
    </source>
</reference>
<dbReference type="InterPro" id="IPR038765">
    <property type="entry name" value="Papain-like_cys_pep_sf"/>
</dbReference>
<dbReference type="SUPFAM" id="SSF54001">
    <property type="entry name" value="Cysteine proteinases"/>
    <property type="match status" value="1"/>
</dbReference>
<feature type="compositionally biased region" description="Low complexity" evidence="1">
    <location>
        <begin position="953"/>
        <end position="980"/>
    </location>
</feature>
<sequence>MDQSTIDQSWMYAKNLKRHYMEYRKGVINFMNAAEEDRIRRNSDYMCCPCADCKNENMFDRGEDVHGHLIQRGFMEGYTCWVKHGEQESGSGAAADRSGAHNQEDEDEHDMFIPSPLDGEMVDVDHDLLQDMLRDVEDPAQNERDGMKFSRLVSDSETPLYAGCKAKHTKLSVTLDLMKLKSSSGWTDKSFTDHLGILKAMLPVENTLPETTYEAKQVLCPLGLEVHRIHACPNDCILYHKQYADLDACPVCKASRYKRKKSADEGNKSKRGGPAKVVWYLPIIDRFKRIFANPNEAKLVRWHATERRKDGPRQPGNDIDVFLEPVIDDLEILWKEDLSGDEVHNMVKDISNEFGKKRKRSKTKEKGMWKKKSIFWRLPYWKDLDVRYCIDLMHVEKNVCENLVGLMLNISGKTKDGLNARLDLQDMNIHSELQSIRDAETACHTLSKDEKIAMLSCLKDIKVPSGYSARIMRHTIQRLCAFFNAIGQKVIDPEDLDGLQTDIVNTLCHLEMFFPLSFFDIMVHLPIHLVKQTKLCGPAFLREMWPFERYMGVLKSYVRNRAKPEGSIIEGYTTEEAIEFCVNYMSDANPIGVPTSRHEGRLSGVGTIGRKRIRPDQASYTQAHYAVLQHMAEVGPYFEEYLAKIRDENLGRSDAWINREHNSRFNEWFKNRVTMSTDVPNEIVQLLGMGPSWIVDTWHGYDINGYTFYTVKQDDKSTVQNNGVRIDAFQDQVGSNTYYGRIEEIWELNYVKFKVPLFRCRWVNLRTGVKADKEGFTLVDLSKVGYADEPFVLAKQVEQIFYIKDPSNKKMHIVRDGKRRIVGVDNIVDEEEYNHNLHNPSAAANSYFAATATETSTAATEPAAAATEPAASTDRRRPPPSPAPPPPSPPPPPSSSLEPLHRPDRCRPFSSSPPASSPTHVADPHRARRRPPGADLPDWHIHRPAPPSTEPGAAAANSSFAEPAAAATETAASTEPNAASTDRRHPPPSPTPPPPPSPTGHPQQGEPMSTTTSGSSRARTPRTGNKIPKERFRITAVDAVGLLTSPRKILSRFRSICGVIGRQKFSILQDDIKLVPAAEKDIAWLTFKESFDYPAEHEDRLRRAAFKVMGNAWKNFKTKLVGEFVYNPANPDPREKFPSITEQVWEEFHAKKSTSESRARSEAYRLLQTRNQHPHRLGTFGYAGKEEEWQREDEEAEESCTPLVFGDIPHPRARNWARARYQKNDDGTIFMPNAEYQRVYEAIKELVAEQQTSQEACSQRREDDLLMKALGNKEHRGRTRGVGSSVPWKYGFPDYAWQYKKQTSNKAEKDAHLEAKIRASIRAELTSEFDEKLESMRAKIRQEIREEQQNPQAAAAAAHEELGSPTQKRSSCASTELAENPTSVDSAVDHITEPTSCTLTVRVMPTFTVPATEGLAYKPTPETRVHGAQLRADCAKVQVDSVKPEYKLFPLKYPPNDEVLSLGNARGTFIQWPKDLIEIREFQLGMPLVGDDVLAAMGTACKDLHLYYMEKSNARKLSKATDILGEHDEKPFLGPTNYIVVDFKDLFDLYRLRAVDTSLLKCYSLYVLSPNSIWLSWQWCQKHAPEFAFLDPQVVTVTNLQNDRQGMVNYIYDTLWSRRDKEYIMCAYNQYAHWILLVITPKWSTCHYLNSRIDKNAYDWTPIQLAIDEAWAQYV</sequence>
<feature type="compositionally biased region" description="Pro residues" evidence="1">
    <location>
        <begin position="879"/>
        <end position="894"/>
    </location>
</feature>
<dbReference type="PANTHER" id="PTHR48258:SF9">
    <property type="entry name" value="OS01G0348150 PROTEIN"/>
    <property type="match status" value="1"/>
</dbReference>
<evidence type="ECO:0000313" key="6">
    <source>
        <dbReference type="EMBL" id="AAV24780.1"/>
    </source>
</evidence>
<dbReference type="Pfam" id="PF13952">
    <property type="entry name" value="DUF4216"/>
    <property type="match status" value="1"/>
</dbReference>
<dbReference type="Proteomes" id="UP000000763">
    <property type="component" value="Chromosome 5"/>
</dbReference>
<feature type="compositionally biased region" description="Low complexity" evidence="1">
    <location>
        <begin position="1000"/>
        <end position="1023"/>
    </location>
</feature>
<feature type="domain" description="DUF4218" evidence="3">
    <location>
        <begin position="487"/>
        <end position="588"/>
    </location>
</feature>
<feature type="region of interest" description="Disordered" evidence="1">
    <location>
        <begin position="853"/>
        <end position="1030"/>
    </location>
</feature>
<dbReference type="PANTHER" id="PTHR48258">
    <property type="entry name" value="DUF4218 DOMAIN-CONTAINING PROTEIN-RELATED"/>
    <property type="match status" value="1"/>
</dbReference>